<sequence length="400" mass="43242">MNTASPASNQPRLPLARLAFRPFFLLASLFSVLAMVVWFAFWHGDILLRPHGGLMWWHQHEMIFGFGAAVVVGFLLTAVQNWTGRPSLSGAPLLGLVALWLAARISLAFPMGLPIWLLIVLDVAFLPLAALVMARLVVAAKLWRNLVFVPVLLLLATANLAIHLGVAQGKLALIREGGYLGVLLIAVLMVLLGGRVIPFFTSRKLGRPQPAPIPLLEKLTLGSVLAVVLLQLVVLLGVAVPGVLQATVMLVAAAASLIRLGRWEGHLTLREPLLWGLHLSYAFVPVGLAMWAMALMGAFRVELALHALAIGGIGAMMLAMMARVSLGHTGRAIRTLPGIGVGLGLMFAAALLRSPVLAAFPQITHWIYNLSILFWCIAYLIFLFHYTLPLLRARVDGQQG</sequence>
<keyword evidence="3" id="KW-1185">Reference proteome</keyword>
<feature type="transmembrane region" description="Helical" evidence="1">
    <location>
        <begin position="303"/>
        <end position="326"/>
    </location>
</feature>
<feature type="transmembrane region" description="Helical" evidence="1">
    <location>
        <begin position="338"/>
        <end position="360"/>
    </location>
</feature>
<feature type="transmembrane region" description="Helical" evidence="1">
    <location>
        <begin position="178"/>
        <end position="198"/>
    </location>
</feature>
<feature type="transmembrane region" description="Helical" evidence="1">
    <location>
        <begin position="91"/>
        <end position="109"/>
    </location>
</feature>
<proteinExistence type="predicted"/>
<dbReference type="RefSeq" id="WP_234275146.1">
    <property type="nucleotide sequence ID" value="NZ_JABFTT010000014.1"/>
</dbReference>
<dbReference type="EMBL" id="JABFTT010000014">
    <property type="protein sequence ID" value="MCE8021826.1"/>
    <property type="molecule type" value="Genomic_DNA"/>
</dbReference>
<feature type="transmembrane region" description="Helical" evidence="1">
    <location>
        <begin position="273"/>
        <end position="297"/>
    </location>
</feature>
<evidence type="ECO:0000313" key="2">
    <source>
        <dbReference type="EMBL" id="MCE8021826.1"/>
    </source>
</evidence>
<feature type="transmembrane region" description="Helical" evidence="1">
    <location>
        <begin position="146"/>
        <end position="166"/>
    </location>
</feature>
<dbReference type="Proteomes" id="UP001320122">
    <property type="component" value="Unassembled WGS sequence"/>
</dbReference>
<feature type="transmembrane region" description="Helical" evidence="1">
    <location>
        <begin position="62"/>
        <end position="79"/>
    </location>
</feature>
<protein>
    <submittedName>
        <fullName evidence="2">NnrS family protein</fullName>
    </submittedName>
</protein>
<feature type="transmembrane region" description="Helical" evidence="1">
    <location>
        <begin position="115"/>
        <end position="134"/>
    </location>
</feature>
<feature type="transmembrane region" description="Helical" evidence="1">
    <location>
        <begin position="243"/>
        <end position="261"/>
    </location>
</feature>
<keyword evidence="1" id="KW-1133">Transmembrane helix</keyword>
<gene>
    <name evidence="2" type="ORF">HOP51_17145</name>
</gene>
<keyword evidence="1" id="KW-0812">Transmembrane</keyword>
<keyword evidence="1" id="KW-0472">Membrane</keyword>
<feature type="transmembrane region" description="Helical" evidence="1">
    <location>
        <begin position="366"/>
        <end position="388"/>
    </location>
</feature>
<dbReference type="Pfam" id="PF05940">
    <property type="entry name" value="NnrS"/>
    <property type="match status" value="1"/>
</dbReference>
<feature type="transmembrane region" description="Helical" evidence="1">
    <location>
        <begin position="219"/>
        <end position="237"/>
    </location>
</feature>
<name>A0ABS9AJD0_9GAMM</name>
<comment type="caution">
    <text evidence="2">The sequence shown here is derived from an EMBL/GenBank/DDBJ whole genome shotgun (WGS) entry which is preliminary data.</text>
</comment>
<feature type="transmembrane region" description="Helical" evidence="1">
    <location>
        <begin position="20"/>
        <end position="42"/>
    </location>
</feature>
<evidence type="ECO:0000313" key="3">
    <source>
        <dbReference type="Proteomes" id="UP001320122"/>
    </source>
</evidence>
<dbReference type="InterPro" id="IPR010266">
    <property type="entry name" value="NnrS"/>
</dbReference>
<organism evidence="2 3">
    <name type="scientific">Billgrantia zhangzhouensis</name>
    <dbReference type="NCBI Taxonomy" id="2733481"/>
    <lineage>
        <taxon>Bacteria</taxon>
        <taxon>Pseudomonadati</taxon>
        <taxon>Pseudomonadota</taxon>
        <taxon>Gammaproteobacteria</taxon>
        <taxon>Oceanospirillales</taxon>
        <taxon>Halomonadaceae</taxon>
        <taxon>Billgrantia</taxon>
    </lineage>
</organism>
<evidence type="ECO:0000256" key="1">
    <source>
        <dbReference type="SAM" id="Phobius"/>
    </source>
</evidence>
<reference evidence="2 3" key="1">
    <citation type="journal article" date="2021" name="Front. Microbiol.">
        <title>Aerobic Denitrification and Heterotrophic Sulfur Oxidation in the Genus Halomonas Revealed by Six Novel Species Characterizations and Genome-Based Analysis.</title>
        <authorList>
            <person name="Wang L."/>
            <person name="Shao Z."/>
        </authorList>
    </citation>
    <scope>NUCLEOTIDE SEQUENCE [LARGE SCALE GENOMIC DNA]</scope>
    <source>
        <strain evidence="2 3">MCCC 1A11036</strain>
    </source>
</reference>
<accession>A0ABS9AJD0</accession>